<dbReference type="CDD" id="cd07343">
    <property type="entry name" value="M48A_Zmpste24p_like"/>
    <property type="match status" value="1"/>
</dbReference>
<dbReference type="Gene3D" id="3.30.2010.10">
    <property type="entry name" value="Metalloproteases ('zincins'), catalytic domain"/>
    <property type="match status" value="1"/>
</dbReference>
<feature type="transmembrane region" description="Helical" evidence="9">
    <location>
        <begin position="177"/>
        <end position="197"/>
    </location>
</feature>
<keyword evidence="5 8" id="KW-0482">Metalloprotease</keyword>
<feature type="transmembrane region" description="Helical" evidence="9">
    <location>
        <begin position="66"/>
        <end position="87"/>
    </location>
</feature>
<dbReference type="GO" id="GO:0071586">
    <property type="term" value="P:CAAX-box protein processing"/>
    <property type="evidence" value="ECO:0007669"/>
    <property type="project" value="InterPro"/>
</dbReference>
<keyword evidence="2 7" id="KW-0479">Metal-binding</keyword>
<evidence type="ECO:0000313" key="12">
    <source>
        <dbReference type="EMBL" id="MBF4763742.1"/>
    </source>
</evidence>
<evidence type="ECO:0000256" key="2">
    <source>
        <dbReference type="ARBA" id="ARBA00022723"/>
    </source>
</evidence>
<protein>
    <submittedName>
        <fullName evidence="12">M48 family metallopeptidase</fullName>
    </submittedName>
</protein>
<dbReference type="PANTHER" id="PTHR10120">
    <property type="entry name" value="CAAX PRENYL PROTEASE 1"/>
    <property type="match status" value="1"/>
</dbReference>
<feature type="active site" evidence="6">
    <location>
        <position position="278"/>
    </location>
</feature>
<dbReference type="GO" id="GO:0004222">
    <property type="term" value="F:metalloendopeptidase activity"/>
    <property type="evidence" value="ECO:0007669"/>
    <property type="project" value="InterPro"/>
</dbReference>
<comment type="caution">
    <text evidence="12">The sequence shown here is derived from an EMBL/GenBank/DDBJ whole genome shotgun (WGS) entry which is preliminary data.</text>
</comment>
<dbReference type="InterPro" id="IPR027057">
    <property type="entry name" value="CAXX_Prtase_1"/>
</dbReference>
<dbReference type="Pfam" id="PF16491">
    <property type="entry name" value="Peptidase_M48_N"/>
    <property type="match status" value="1"/>
</dbReference>
<evidence type="ECO:0000256" key="5">
    <source>
        <dbReference type="ARBA" id="ARBA00023049"/>
    </source>
</evidence>
<feature type="transmembrane region" description="Helical" evidence="9">
    <location>
        <begin position="9"/>
        <end position="31"/>
    </location>
</feature>
<evidence type="ECO:0000259" key="11">
    <source>
        <dbReference type="Pfam" id="PF16491"/>
    </source>
</evidence>
<evidence type="ECO:0000259" key="10">
    <source>
        <dbReference type="Pfam" id="PF01435"/>
    </source>
</evidence>
<accession>A0A930VBY3</accession>
<proteinExistence type="inferred from homology"/>
<evidence type="ECO:0000256" key="1">
    <source>
        <dbReference type="ARBA" id="ARBA00022670"/>
    </source>
</evidence>
<name>A0A930VBY3_9ACTN</name>
<feature type="transmembrane region" description="Helical" evidence="9">
    <location>
        <begin position="146"/>
        <end position="165"/>
    </location>
</feature>
<evidence type="ECO:0000256" key="9">
    <source>
        <dbReference type="SAM" id="Phobius"/>
    </source>
</evidence>
<feature type="binding site" evidence="7">
    <location>
        <position position="281"/>
    </location>
    <ligand>
        <name>Zn(2+)</name>
        <dbReference type="ChEBI" id="CHEBI:29105"/>
        <note>catalytic</note>
    </ligand>
</feature>
<feature type="transmembrane region" description="Helical" evidence="9">
    <location>
        <begin position="287"/>
        <end position="310"/>
    </location>
</feature>
<comment type="cofactor">
    <cofactor evidence="7 8">
        <name>Zn(2+)</name>
        <dbReference type="ChEBI" id="CHEBI:29105"/>
    </cofactor>
    <text evidence="7 8">Binds 1 zinc ion per subunit.</text>
</comment>
<feature type="binding site" evidence="7">
    <location>
        <position position="363"/>
    </location>
    <ligand>
        <name>Zn(2+)</name>
        <dbReference type="ChEBI" id="CHEBI:29105"/>
        <note>catalytic</note>
    </ligand>
</feature>
<keyword evidence="13" id="KW-1185">Reference proteome</keyword>
<keyword evidence="9" id="KW-0812">Transmembrane</keyword>
<evidence type="ECO:0000313" key="13">
    <source>
        <dbReference type="Proteomes" id="UP000640489"/>
    </source>
</evidence>
<feature type="binding site" evidence="7">
    <location>
        <position position="277"/>
    </location>
    <ligand>
        <name>Zn(2+)</name>
        <dbReference type="ChEBI" id="CHEBI:29105"/>
        <note>catalytic</note>
    </ligand>
</feature>
<dbReference type="Pfam" id="PF01435">
    <property type="entry name" value="Peptidase_M48"/>
    <property type="match status" value="1"/>
</dbReference>
<keyword evidence="9" id="KW-0472">Membrane</keyword>
<keyword evidence="1 8" id="KW-0645">Protease</keyword>
<evidence type="ECO:0000256" key="7">
    <source>
        <dbReference type="PIRSR" id="PIRSR627057-2"/>
    </source>
</evidence>
<keyword evidence="9" id="KW-1133">Transmembrane helix</keyword>
<evidence type="ECO:0000256" key="8">
    <source>
        <dbReference type="RuleBase" id="RU003983"/>
    </source>
</evidence>
<feature type="domain" description="CAAX prenyl protease 1 N-terminal" evidence="11">
    <location>
        <begin position="47"/>
        <end position="203"/>
    </location>
</feature>
<dbReference type="RefSeq" id="WP_194706937.1">
    <property type="nucleotide sequence ID" value="NZ_JADKPN010000006.1"/>
</dbReference>
<keyword evidence="4 7" id="KW-0862">Zinc</keyword>
<feature type="active site" description="Proton donor" evidence="6">
    <location>
        <position position="367"/>
    </location>
</feature>
<comment type="similarity">
    <text evidence="8">Belongs to the peptidase M48 family.</text>
</comment>
<evidence type="ECO:0000256" key="4">
    <source>
        <dbReference type="ARBA" id="ARBA00022833"/>
    </source>
</evidence>
<feature type="transmembrane region" description="Helical" evidence="9">
    <location>
        <begin position="99"/>
        <end position="126"/>
    </location>
</feature>
<dbReference type="GO" id="GO:0046872">
    <property type="term" value="F:metal ion binding"/>
    <property type="evidence" value="ECO:0007669"/>
    <property type="project" value="UniProtKB-KW"/>
</dbReference>
<keyword evidence="3 8" id="KW-0378">Hydrolase</keyword>
<evidence type="ECO:0000256" key="3">
    <source>
        <dbReference type="ARBA" id="ARBA00022801"/>
    </source>
</evidence>
<feature type="domain" description="Peptidase M48" evidence="10">
    <location>
        <begin position="208"/>
        <end position="416"/>
    </location>
</feature>
<gene>
    <name evidence="12" type="ORF">ISU07_11455</name>
</gene>
<dbReference type="InterPro" id="IPR032456">
    <property type="entry name" value="Peptidase_M48_N"/>
</dbReference>
<reference evidence="12" key="1">
    <citation type="submission" date="2020-11" db="EMBL/GenBank/DDBJ databases">
        <title>Nocardioides sp. nov., isolated from Soil of Cynanchum wilfordii Hemsley rhizosphere.</title>
        <authorList>
            <person name="Lee J.-S."/>
            <person name="Suh M.K."/>
            <person name="Kim J.-S."/>
        </authorList>
    </citation>
    <scope>NUCLEOTIDE SEQUENCE</scope>
    <source>
        <strain evidence="12">KCTC 19275</strain>
    </source>
</reference>
<organism evidence="12 13">
    <name type="scientific">Nocardioides islandensis</name>
    <dbReference type="NCBI Taxonomy" id="433663"/>
    <lineage>
        <taxon>Bacteria</taxon>
        <taxon>Bacillati</taxon>
        <taxon>Actinomycetota</taxon>
        <taxon>Actinomycetes</taxon>
        <taxon>Propionibacteriales</taxon>
        <taxon>Nocardioidaceae</taxon>
        <taxon>Nocardioides</taxon>
    </lineage>
</organism>
<dbReference type="EMBL" id="JADKPN010000006">
    <property type="protein sequence ID" value="MBF4763742.1"/>
    <property type="molecule type" value="Genomic_DNA"/>
</dbReference>
<dbReference type="Proteomes" id="UP000640489">
    <property type="component" value="Unassembled WGS sequence"/>
</dbReference>
<evidence type="ECO:0000256" key="6">
    <source>
        <dbReference type="PIRSR" id="PIRSR627057-1"/>
    </source>
</evidence>
<sequence length="428" mass="45898">MVTAHERRVAAVVTAVGALAFVVLAAALVPWHPVPGGGPTTLPAADTILTPAQLARAHDYSAPARILGYVSLVVSLAVTCWLGFTRAGLRLVGRLPGWWWVKVVLGVAAFNLVGRLVTLPFAWVGYRRRVEYGLSTQAWPDWLRDVAVSWVVNVVGTGLVLLVVVGTARRWRTWWPAVAGGIAAVLVMLGSFVYPVVVEPLFNHFTPLADGSLRSGVLRLADEEGVHVDDVLEADASRRTTTLNAYVSGFGGTRRVVLYDNLVNDVPEDQVLSVVAHELGHARHDDVLTGSLLGAAGAVFGLGLLGLVLAGRREEPGAQRGRETPGNARRAWDPAVVPRVLALVAVAGLLASPVQNGISRRIETRADVDALLATRDPDAFVAVQRQLALRSLSDLATPAWSQFWFGSHPTTRERIAVAGWLSDQRAGR</sequence>
<dbReference type="InterPro" id="IPR001915">
    <property type="entry name" value="Peptidase_M48"/>
</dbReference>
<dbReference type="AlphaFoldDB" id="A0A930VBY3"/>